<keyword evidence="3" id="KW-1185">Reference proteome</keyword>
<feature type="region of interest" description="Disordered" evidence="1">
    <location>
        <begin position="69"/>
        <end position="88"/>
    </location>
</feature>
<reference evidence="2 3" key="1">
    <citation type="submission" date="2022-01" db="EMBL/GenBank/DDBJ databases">
        <authorList>
            <person name="Xiong W."/>
            <person name="Schranz E."/>
        </authorList>
    </citation>
    <scope>NUCLEOTIDE SEQUENCE [LARGE SCALE GENOMIC DNA]</scope>
</reference>
<dbReference type="EMBL" id="CAKMRJ010004649">
    <property type="protein sequence ID" value="CAH1439284.1"/>
    <property type="molecule type" value="Genomic_DNA"/>
</dbReference>
<name>A0AAU9NNJ9_9ASTR</name>
<organism evidence="2 3">
    <name type="scientific">Lactuca virosa</name>
    <dbReference type="NCBI Taxonomy" id="75947"/>
    <lineage>
        <taxon>Eukaryota</taxon>
        <taxon>Viridiplantae</taxon>
        <taxon>Streptophyta</taxon>
        <taxon>Embryophyta</taxon>
        <taxon>Tracheophyta</taxon>
        <taxon>Spermatophyta</taxon>
        <taxon>Magnoliopsida</taxon>
        <taxon>eudicotyledons</taxon>
        <taxon>Gunneridae</taxon>
        <taxon>Pentapetalae</taxon>
        <taxon>asterids</taxon>
        <taxon>campanulids</taxon>
        <taxon>Asterales</taxon>
        <taxon>Asteraceae</taxon>
        <taxon>Cichorioideae</taxon>
        <taxon>Cichorieae</taxon>
        <taxon>Lactucinae</taxon>
        <taxon>Lactuca</taxon>
    </lineage>
</organism>
<protein>
    <submittedName>
        <fullName evidence="2">Uncharacterized protein</fullName>
    </submittedName>
</protein>
<gene>
    <name evidence="2" type="ORF">LVIROSA_LOCUS25492</name>
</gene>
<feature type="compositionally biased region" description="Low complexity" evidence="1">
    <location>
        <begin position="71"/>
        <end position="82"/>
    </location>
</feature>
<evidence type="ECO:0000313" key="3">
    <source>
        <dbReference type="Proteomes" id="UP001157418"/>
    </source>
</evidence>
<proteinExistence type="predicted"/>
<evidence type="ECO:0000256" key="1">
    <source>
        <dbReference type="SAM" id="MobiDB-lite"/>
    </source>
</evidence>
<evidence type="ECO:0000313" key="2">
    <source>
        <dbReference type="EMBL" id="CAH1439284.1"/>
    </source>
</evidence>
<comment type="caution">
    <text evidence="2">The sequence shown here is derived from an EMBL/GenBank/DDBJ whole genome shotgun (WGS) entry which is preliminary data.</text>
</comment>
<dbReference type="Proteomes" id="UP001157418">
    <property type="component" value="Unassembled WGS sequence"/>
</dbReference>
<sequence length="129" mass="14874">MKRSDFPNLTSDEIVFDSDGDFSRFVIFFVEIGYKYGETRYGRRFIEEEDVNRIRRKWRNIILAVVRRMDGGPTSDSGSSSTDSDKDSSFKDGLDAYIDAGHSQQVIHLQVECHRLRFGRNCGEYCEGV</sequence>
<accession>A0AAU9NNJ9</accession>
<dbReference type="AlphaFoldDB" id="A0AAU9NNJ9"/>